<dbReference type="Pfam" id="PF00172">
    <property type="entry name" value="Zn_clus"/>
    <property type="match status" value="1"/>
</dbReference>
<dbReference type="GO" id="GO:0005634">
    <property type="term" value="C:nucleus"/>
    <property type="evidence" value="ECO:0007669"/>
    <property type="project" value="UniProtKB-SubCell"/>
</dbReference>
<feature type="domain" description="Zn(2)-C6 fungal-type" evidence="7">
    <location>
        <begin position="11"/>
        <end position="40"/>
    </location>
</feature>
<evidence type="ECO:0000256" key="1">
    <source>
        <dbReference type="ARBA" id="ARBA00004123"/>
    </source>
</evidence>
<dbReference type="CDD" id="cd00067">
    <property type="entry name" value="GAL4"/>
    <property type="match status" value="1"/>
</dbReference>
<dbReference type="PANTHER" id="PTHR47338">
    <property type="entry name" value="ZN(II)2CYS6 TRANSCRIPTION FACTOR (EUROFUNG)-RELATED"/>
    <property type="match status" value="1"/>
</dbReference>
<keyword evidence="5" id="KW-0539">Nucleus</keyword>
<dbReference type="InterPro" id="IPR001138">
    <property type="entry name" value="Zn2Cys6_DnaBD"/>
</dbReference>
<dbReference type="InterPro" id="IPR036864">
    <property type="entry name" value="Zn2-C6_fun-type_DNA-bd_sf"/>
</dbReference>
<proteinExistence type="predicted"/>
<dbReference type="SUPFAM" id="SSF57701">
    <property type="entry name" value="Zn2/Cys6 DNA-binding domain"/>
    <property type="match status" value="1"/>
</dbReference>
<sequence>MKNSRARKTVSCVRCHSGKRKCSLGQPCERCARIGVPCEYKEFWGKERRRLNDNSYGNNSNEDEHDNDNGIDGDIDPDTDPSANATTNSGFSSGDDAGGTNGNYNHNYHDHALQIMPRRAQRHLPSPEWSNPPNLDAITDYDCSDTQSEHNQDAARYPVPERPLINHEDDTAADCLLLLHSLPVHIAPLDSISNLRVLANSPSMLERVPKSYRRIRCAIAAHDLFLPYKICNYYSLRAVDALQPVLATPSIVHLETILMMSYVSLVTCYLDASRPLFFTGIKMAINLNLDTDPEVSLSYLPEIQKNERRKLIKEYRSMLFDPEGIPDQIASICYIAPIVDVICQISRHNKCAPSNFQQLVDPAYRLAFKLQLNEILSQTTAASNTTNGNMIQTSATILDFVASKQPINPIHIMDTYVATLFHNAATCLLNRPCLSLTAFLSMSACIFLNSNNNSDDNSNLKIMSKIQDSLTESTQAALTIARITAWILDDGHVAESLGSSRGGEFHAILDSRDNAATTTPAQFRHKLWEQNSFVAFALFEAAIVLWIATCRTKPCWWQQHLQLTSTQDSIDDDEQQQERQRWNENKAAMLVIRESLTQIQRVINGEWTGREGLSCMIDPLILSVSQMIVEINGGIVVDDDGDDDEGGYAANGQKQQQKFTIGENVVEFLDVSKVRSYHAEPWVFLGLLGLTVNNSVLNWNLYYEEEWRIFWNSLL</sequence>
<dbReference type="GO" id="GO:0008270">
    <property type="term" value="F:zinc ion binding"/>
    <property type="evidence" value="ECO:0007669"/>
    <property type="project" value="InterPro"/>
</dbReference>
<evidence type="ECO:0000256" key="2">
    <source>
        <dbReference type="ARBA" id="ARBA00022723"/>
    </source>
</evidence>
<keyword evidence="4" id="KW-0804">Transcription</keyword>
<dbReference type="Gene3D" id="4.10.240.10">
    <property type="entry name" value="Zn(2)-C6 fungal-type DNA-binding domain"/>
    <property type="match status" value="1"/>
</dbReference>
<comment type="subcellular location">
    <subcellularLocation>
        <location evidence="1">Nucleus</location>
    </subcellularLocation>
</comment>
<protein>
    <recommendedName>
        <fullName evidence="7">Zn(2)-C6 fungal-type domain-containing protein</fullName>
    </recommendedName>
</protein>
<dbReference type="SMART" id="SM00066">
    <property type="entry name" value="GAL4"/>
    <property type="match status" value="1"/>
</dbReference>
<dbReference type="GO" id="GO:0000981">
    <property type="term" value="F:DNA-binding transcription factor activity, RNA polymerase II-specific"/>
    <property type="evidence" value="ECO:0007669"/>
    <property type="project" value="InterPro"/>
</dbReference>
<keyword evidence="3" id="KW-0805">Transcription regulation</keyword>
<evidence type="ECO:0000259" key="7">
    <source>
        <dbReference type="PROSITE" id="PS50048"/>
    </source>
</evidence>
<feature type="region of interest" description="Disordered" evidence="6">
    <location>
        <begin position="51"/>
        <end position="108"/>
    </location>
</feature>
<feature type="compositionally biased region" description="Polar residues" evidence="6">
    <location>
        <begin position="82"/>
        <end position="92"/>
    </location>
</feature>
<feature type="compositionally biased region" description="Acidic residues" evidence="6">
    <location>
        <begin position="61"/>
        <end position="79"/>
    </location>
</feature>
<gene>
    <name evidence="8" type="ORF">HK100_008183</name>
</gene>
<dbReference type="InterPro" id="IPR050815">
    <property type="entry name" value="TF_fung"/>
</dbReference>
<keyword evidence="2" id="KW-0479">Metal-binding</keyword>
<organism evidence="8 9">
    <name type="scientific">Physocladia obscura</name>
    <dbReference type="NCBI Taxonomy" id="109957"/>
    <lineage>
        <taxon>Eukaryota</taxon>
        <taxon>Fungi</taxon>
        <taxon>Fungi incertae sedis</taxon>
        <taxon>Chytridiomycota</taxon>
        <taxon>Chytridiomycota incertae sedis</taxon>
        <taxon>Chytridiomycetes</taxon>
        <taxon>Chytridiales</taxon>
        <taxon>Chytriomycetaceae</taxon>
        <taxon>Physocladia</taxon>
    </lineage>
</organism>
<evidence type="ECO:0000256" key="6">
    <source>
        <dbReference type="SAM" id="MobiDB-lite"/>
    </source>
</evidence>
<dbReference type="PROSITE" id="PS50048">
    <property type="entry name" value="ZN2_CY6_FUNGAL_2"/>
    <property type="match status" value="1"/>
</dbReference>
<reference evidence="8" key="1">
    <citation type="submission" date="2020-05" db="EMBL/GenBank/DDBJ databases">
        <title>Phylogenomic resolution of chytrid fungi.</title>
        <authorList>
            <person name="Stajich J.E."/>
            <person name="Amses K."/>
            <person name="Simmons R."/>
            <person name="Seto K."/>
            <person name="Myers J."/>
            <person name="Bonds A."/>
            <person name="Quandt C.A."/>
            <person name="Barry K."/>
            <person name="Liu P."/>
            <person name="Grigoriev I."/>
            <person name="Longcore J.E."/>
            <person name="James T.Y."/>
        </authorList>
    </citation>
    <scope>NUCLEOTIDE SEQUENCE</scope>
    <source>
        <strain evidence="8">JEL0513</strain>
    </source>
</reference>
<dbReference type="AlphaFoldDB" id="A0AAD5XEP3"/>
<comment type="caution">
    <text evidence="8">The sequence shown here is derived from an EMBL/GenBank/DDBJ whole genome shotgun (WGS) entry which is preliminary data.</text>
</comment>
<evidence type="ECO:0000256" key="5">
    <source>
        <dbReference type="ARBA" id="ARBA00023242"/>
    </source>
</evidence>
<evidence type="ECO:0000256" key="3">
    <source>
        <dbReference type="ARBA" id="ARBA00023015"/>
    </source>
</evidence>
<dbReference type="CDD" id="cd12148">
    <property type="entry name" value="fungal_TF_MHR"/>
    <property type="match status" value="1"/>
</dbReference>
<name>A0AAD5XEP3_9FUNG</name>
<keyword evidence="9" id="KW-1185">Reference proteome</keyword>
<evidence type="ECO:0000256" key="4">
    <source>
        <dbReference type="ARBA" id="ARBA00023163"/>
    </source>
</evidence>
<evidence type="ECO:0000313" key="9">
    <source>
        <dbReference type="Proteomes" id="UP001211907"/>
    </source>
</evidence>
<dbReference type="PROSITE" id="PS00463">
    <property type="entry name" value="ZN2_CY6_FUNGAL_1"/>
    <property type="match status" value="1"/>
</dbReference>
<accession>A0AAD5XEP3</accession>
<dbReference type="Proteomes" id="UP001211907">
    <property type="component" value="Unassembled WGS sequence"/>
</dbReference>
<evidence type="ECO:0000313" key="8">
    <source>
        <dbReference type="EMBL" id="KAJ3130210.1"/>
    </source>
</evidence>
<dbReference type="PANTHER" id="PTHR47338:SF5">
    <property type="entry name" value="ZN(II)2CYS6 TRANSCRIPTION FACTOR (EUROFUNG)"/>
    <property type="match status" value="1"/>
</dbReference>
<dbReference type="EMBL" id="JADGJH010000394">
    <property type="protein sequence ID" value="KAJ3130210.1"/>
    <property type="molecule type" value="Genomic_DNA"/>
</dbReference>